<feature type="domain" description="HTH araC/xylS-type" evidence="4">
    <location>
        <begin position="199"/>
        <end position="299"/>
    </location>
</feature>
<sequence>MLPVNSRIGIWREIAASVWQISSITDSSFFATVDAYHAGELMFGSVTTCAQKTERTSALIAGDSLDYYMMQFYVSGSRVARSRRGEQVFANGDMLMVDMTHAIETESTAYTSFDLVLPRRVLEPLLIDPDALAGQRLAGQHPLTALFRSHLMALYHAAPTMTAAQAMAMQGPTLAMASAALNGNIDPEVASSVRMAAWLPVRRYIEEHLHDLHLSVDQTALEFGVSRATLYRMMVRYGGFASYLRQRRLHRSRDDLLDPSKVHLTIAEIAERWGFANAANYSTAFKDLFDMTPRDFRHMTRSRGHRMNELGSESDWSRWLASMR</sequence>
<dbReference type="SMART" id="SM00342">
    <property type="entry name" value="HTH_ARAC"/>
    <property type="match status" value="1"/>
</dbReference>
<gene>
    <name evidence="5" type="ORF">GCM10009093_13610</name>
</gene>
<evidence type="ECO:0000256" key="1">
    <source>
        <dbReference type="ARBA" id="ARBA00023015"/>
    </source>
</evidence>
<keyword evidence="3" id="KW-0804">Transcription</keyword>
<dbReference type="PANTHER" id="PTHR46796">
    <property type="entry name" value="HTH-TYPE TRANSCRIPTIONAL ACTIVATOR RHAS-RELATED"/>
    <property type="match status" value="1"/>
</dbReference>
<dbReference type="PROSITE" id="PS01124">
    <property type="entry name" value="HTH_ARAC_FAMILY_2"/>
    <property type="match status" value="1"/>
</dbReference>
<dbReference type="PANTHER" id="PTHR46796:SF6">
    <property type="entry name" value="ARAC SUBFAMILY"/>
    <property type="match status" value="1"/>
</dbReference>
<keyword evidence="6" id="KW-1185">Reference proteome</keyword>
<evidence type="ECO:0000256" key="2">
    <source>
        <dbReference type="ARBA" id="ARBA00023125"/>
    </source>
</evidence>
<dbReference type="Pfam" id="PF14525">
    <property type="entry name" value="AraC_binding_2"/>
    <property type="match status" value="1"/>
</dbReference>
<organism evidence="5 6">
    <name type="scientific">Brevundimonas terrae</name>
    <dbReference type="NCBI Taxonomy" id="363631"/>
    <lineage>
        <taxon>Bacteria</taxon>
        <taxon>Pseudomonadati</taxon>
        <taxon>Pseudomonadota</taxon>
        <taxon>Alphaproteobacteria</taxon>
        <taxon>Caulobacterales</taxon>
        <taxon>Caulobacteraceae</taxon>
        <taxon>Brevundimonas</taxon>
    </lineage>
</organism>
<evidence type="ECO:0000259" key="4">
    <source>
        <dbReference type="PROSITE" id="PS01124"/>
    </source>
</evidence>
<name>A0ABP3I3N7_9CAUL</name>
<protein>
    <submittedName>
        <fullName evidence="5">Helix-turn-helix domain-containing protein</fullName>
    </submittedName>
</protein>
<dbReference type="Pfam" id="PF12833">
    <property type="entry name" value="HTH_18"/>
    <property type="match status" value="1"/>
</dbReference>
<reference evidence="6" key="1">
    <citation type="journal article" date="2019" name="Int. J. Syst. Evol. Microbiol.">
        <title>The Global Catalogue of Microorganisms (GCM) 10K type strain sequencing project: providing services to taxonomists for standard genome sequencing and annotation.</title>
        <authorList>
            <consortium name="The Broad Institute Genomics Platform"/>
            <consortium name="The Broad Institute Genome Sequencing Center for Infectious Disease"/>
            <person name="Wu L."/>
            <person name="Ma J."/>
        </authorList>
    </citation>
    <scope>NUCLEOTIDE SEQUENCE [LARGE SCALE GENOMIC DNA]</scope>
    <source>
        <strain evidence="6">JCM 13476</strain>
    </source>
</reference>
<keyword evidence="2" id="KW-0238">DNA-binding</keyword>
<dbReference type="InterPro" id="IPR050204">
    <property type="entry name" value="AraC_XylS_family_regulators"/>
</dbReference>
<dbReference type="InterPro" id="IPR018062">
    <property type="entry name" value="HTH_AraC-typ_CS"/>
</dbReference>
<dbReference type="InterPro" id="IPR018060">
    <property type="entry name" value="HTH_AraC"/>
</dbReference>
<accession>A0ABP3I3N7</accession>
<dbReference type="Proteomes" id="UP001500791">
    <property type="component" value="Unassembled WGS sequence"/>
</dbReference>
<proteinExistence type="predicted"/>
<evidence type="ECO:0000256" key="3">
    <source>
        <dbReference type="ARBA" id="ARBA00023163"/>
    </source>
</evidence>
<dbReference type="Gene3D" id="1.10.10.60">
    <property type="entry name" value="Homeodomain-like"/>
    <property type="match status" value="1"/>
</dbReference>
<dbReference type="InterPro" id="IPR035418">
    <property type="entry name" value="AraC-bd_2"/>
</dbReference>
<dbReference type="EMBL" id="BAAAEJ010000006">
    <property type="protein sequence ID" value="GAA0388161.1"/>
    <property type="molecule type" value="Genomic_DNA"/>
</dbReference>
<keyword evidence="1" id="KW-0805">Transcription regulation</keyword>
<evidence type="ECO:0000313" key="5">
    <source>
        <dbReference type="EMBL" id="GAA0388161.1"/>
    </source>
</evidence>
<evidence type="ECO:0000313" key="6">
    <source>
        <dbReference type="Proteomes" id="UP001500791"/>
    </source>
</evidence>
<dbReference type="SUPFAM" id="SSF46689">
    <property type="entry name" value="Homeodomain-like"/>
    <property type="match status" value="1"/>
</dbReference>
<comment type="caution">
    <text evidence="5">The sequence shown here is derived from an EMBL/GenBank/DDBJ whole genome shotgun (WGS) entry which is preliminary data.</text>
</comment>
<dbReference type="InterPro" id="IPR009057">
    <property type="entry name" value="Homeodomain-like_sf"/>
</dbReference>
<dbReference type="PROSITE" id="PS00041">
    <property type="entry name" value="HTH_ARAC_FAMILY_1"/>
    <property type="match status" value="1"/>
</dbReference>